<dbReference type="EMBL" id="HACG01030677">
    <property type="protein sequence ID" value="CEK77542.1"/>
    <property type="molecule type" value="Transcribed_RNA"/>
</dbReference>
<feature type="non-terminal residue" evidence="1">
    <location>
        <position position="1"/>
    </location>
</feature>
<evidence type="ECO:0000313" key="1">
    <source>
        <dbReference type="EMBL" id="CEK77542.1"/>
    </source>
</evidence>
<organism evidence="1">
    <name type="scientific">Arion vulgaris</name>
    <dbReference type="NCBI Taxonomy" id="1028688"/>
    <lineage>
        <taxon>Eukaryota</taxon>
        <taxon>Metazoa</taxon>
        <taxon>Spiralia</taxon>
        <taxon>Lophotrochozoa</taxon>
        <taxon>Mollusca</taxon>
        <taxon>Gastropoda</taxon>
        <taxon>Heterobranchia</taxon>
        <taxon>Euthyneura</taxon>
        <taxon>Panpulmonata</taxon>
        <taxon>Eupulmonata</taxon>
        <taxon>Stylommatophora</taxon>
        <taxon>Helicina</taxon>
        <taxon>Arionoidea</taxon>
        <taxon>Arionidae</taxon>
        <taxon>Arion</taxon>
    </lineage>
</organism>
<sequence>VLCFYVFLQGLLTSRRQTSTLVKLNYYEEKDQQILPGMLQKQLKWAPHGLATCKTSCYRNINIRSKLILECRYYCKTSNCSGGLRFQNKKAYQHRDTSEVGEGLSAWWGTPVT</sequence>
<name>A0A0B7AA67_9EUPU</name>
<proteinExistence type="predicted"/>
<accession>A0A0B7AA67</accession>
<protein>
    <submittedName>
        <fullName evidence="1">Uncharacterized protein</fullName>
    </submittedName>
</protein>
<gene>
    <name evidence="1" type="primary">ORF105377</name>
</gene>
<dbReference type="AlphaFoldDB" id="A0A0B7AA67"/>
<reference evidence="1" key="1">
    <citation type="submission" date="2014-12" db="EMBL/GenBank/DDBJ databases">
        <title>Insight into the proteome of Arion vulgaris.</title>
        <authorList>
            <person name="Aradska J."/>
            <person name="Bulat T."/>
            <person name="Smidak R."/>
            <person name="Sarate P."/>
            <person name="Gangsoo J."/>
            <person name="Sialana F."/>
            <person name="Bilban M."/>
            <person name="Lubec G."/>
        </authorList>
    </citation>
    <scope>NUCLEOTIDE SEQUENCE</scope>
    <source>
        <tissue evidence="1">Skin</tissue>
    </source>
</reference>